<name>A0A1F6MDQ7_9BACT</name>
<comment type="caution">
    <text evidence="2">The sequence shown here is derived from an EMBL/GenBank/DDBJ whole genome shotgun (WGS) entry which is preliminary data.</text>
</comment>
<dbReference type="PANTHER" id="PTHR37953:SF1">
    <property type="entry name" value="UPF0127 PROTEIN MJ1496"/>
    <property type="match status" value="1"/>
</dbReference>
<feature type="transmembrane region" description="Helical" evidence="1">
    <location>
        <begin position="6"/>
        <end position="25"/>
    </location>
</feature>
<accession>A0A1F6MDQ7</accession>
<dbReference type="InterPro" id="IPR003795">
    <property type="entry name" value="DUF192"/>
</dbReference>
<dbReference type="InterPro" id="IPR038695">
    <property type="entry name" value="Saro_0823-like_sf"/>
</dbReference>
<dbReference type="AlphaFoldDB" id="A0A1F6MDQ7"/>
<organism evidence="2 3">
    <name type="scientific">Candidatus Magasanikbacteria bacterium RIFCSPHIGHO2_02_FULL_51_14</name>
    <dbReference type="NCBI Taxonomy" id="1798683"/>
    <lineage>
        <taxon>Bacteria</taxon>
        <taxon>Candidatus Magasanikiibacteriota</taxon>
    </lineage>
</organism>
<dbReference type="Pfam" id="PF02643">
    <property type="entry name" value="DUF192"/>
    <property type="match status" value="1"/>
</dbReference>
<evidence type="ECO:0000313" key="2">
    <source>
        <dbReference type="EMBL" id="OGH69766.1"/>
    </source>
</evidence>
<evidence type="ECO:0008006" key="4">
    <source>
        <dbReference type="Google" id="ProtNLM"/>
    </source>
</evidence>
<reference evidence="2 3" key="1">
    <citation type="journal article" date="2016" name="Nat. Commun.">
        <title>Thousands of microbial genomes shed light on interconnected biogeochemical processes in an aquifer system.</title>
        <authorList>
            <person name="Anantharaman K."/>
            <person name="Brown C.T."/>
            <person name="Hug L.A."/>
            <person name="Sharon I."/>
            <person name="Castelle C.J."/>
            <person name="Probst A.J."/>
            <person name="Thomas B.C."/>
            <person name="Singh A."/>
            <person name="Wilkins M.J."/>
            <person name="Karaoz U."/>
            <person name="Brodie E.L."/>
            <person name="Williams K.H."/>
            <person name="Hubbard S.S."/>
            <person name="Banfield J.F."/>
        </authorList>
    </citation>
    <scope>NUCLEOTIDE SEQUENCE [LARGE SCALE GENOMIC DNA]</scope>
</reference>
<dbReference type="Proteomes" id="UP000177457">
    <property type="component" value="Unassembled WGS sequence"/>
</dbReference>
<dbReference type="EMBL" id="MFQE01000064">
    <property type="protein sequence ID" value="OGH69766.1"/>
    <property type="molecule type" value="Genomic_DNA"/>
</dbReference>
<dbReference type="PANTHER" id="PTHR37953">
    <property type="entry name" value="UPF0127 PROTEIN MJ1496"/>
    <property type="match status" value="1"/>
</dbReference>
<keyword evidence="1" id="KW-1133">Transmembrane helix</keyword>
<evidence type="ECO:0000313" key="3">
    <source>
        <dbReference type="Proteomes" id="UP000177457"/>
    </source>
</evidence>
<keyword evidence="1" id="KW-0472">Membrane</keyword>
<keyword evidence="1" id="KW-0812">Transmembrane</keyword>
<gene>
    <name evidence="2" type="ORF">A3C90_04855</name>
</gene>
<sequence length="149" mass="16956">MTKTNLIILALFVASFVGLKIWQYWWPKADIELAGETLHVLVANTPTHQYRGLGKRDSIAPYDGMLFTFTFPRRVAIVMRDMRFPIDIVWFFNGEVIDIAPNVQPEDVPESELTPYVPREDADMVLELPAGWAGEHGLKIGDRLTVVKK</sequence>
<protein>
    <recommendedName>
        <fullName evidence="4">DUF192 domain-containing protein</fullName>
    </recommendedName>
</protein>
<evidence type="ECO:0000256" key="1">
    <source>
        <dbReference type="SAM" id="Phobius"/>
    </source>
</evidence>
<dbReference type="STRING" id="1798683.A3C90_04855"/>
<proteinExistence type="predicted"/>
<dbReference type="Gene3D" id="2.60.120.1140">
    <property type="entry name" value="Protein of unknown function DUF192"/>
    <property type="match status" value="1"/>
</dbReference>